<dbReference type="PRINTS" id="PR00727">
    <property type="entry name" value="LEADERPTASE"/>
</dbReference>
<dbReference type="PROSITE" id="PS00760">
    <property type="entry name" value="SPASE_I_2"/>
    <property type="match status" value="1"/>
</dbReference>
<dbReference type="SUPFAM" id="SSF51306">
    <property type="entry name" value="LexA/Signal peptidase"/>
    <property type="match status" value="1"/>
</dbReference>
<comment type="catalytic activity">
    <reaction evidence="1 7">
        <text>Cleavage of hydrophobic, N-terminal signal or leader sequences from secreted and periplasmic proteins.</text>
        <dbReference type="EC" id="3.4.21.89"/>
    </reaction>
</comment>
<dbReference type="PANTHER" id="PTHR43390:SF1">
    <property type="entry name" value="CHLOROPLAST PROCESSING PEPTIDASE"/>
    <property type="match status" value="1"/>
</dbReference>
<dbReference type="CDD" id="cd06530">
    <property type="entry name" value="S26_SPase_I"/>
    <property type="match status" value="1"/>
</dbReference>
<dbReference type="AlphaFoldDB" id="A0A4Q0XSV6"/>
<dbReference type="Proteomes" id="UP000290657">
    <property type="component" value="Unassembled WGS sequence"/>
</dbReference>
<feature type="active site" evidence="6">
    <location>
        <position position="104"/>
    </location>
</feature>
<reference evidence="9 10" key="1">
    <citation type="submission" date="2017-10" db="EMBL/GenBank/DDBJ databases">
        <title>Genomics of the genus Arcobacter.</title>
        <authorList>
            <person name="Perez-Cataluna A."/>
            <person name="Figueras M.J."/>
        </authorList>
    </citation>
    <scope>NUCLEOTIDE SEQUENCE [LARGE SCALE GENOMIC DNA]</scope>
    <source>
        <strain evidence="9 10">CECT 8987</strain>
    </source>
</reference>
<dbReference type="RefSeq" id="WP_128994761.1">
    <property type="nucleotide sequence ID" value="NZ_PDKN01000001.1"/>
</dbReference>
<comment type="caution">
    <text evidence="9">The sequence shown here is derived from an EMBL/GenBank/DDBJ whole genome shotgun (WGS) entry which is preliminary data.</text>
</comment>
<evidence type="ECO:0000256" key="3">
    <source>
        <dbReference type="ARBA" id="ARBA00013208"/>
    </source>
</evidence>
<dbReference type="NCBIfam" id="TIGR02227">
    <property type="entry name" value="sigpep_I_bact"/>
    <property type="match status" value="1"/>
</dbReference>
<evidence type="ECO:0000313" key="9">
    <source>
        <dbReference type="EMBL" id="RXJ60627.1"/>
    </source>
</evidence>
<keyword evidence="10" id="KW-1185">Reference proteome</keyword>
<keyword evidence="5 7" id="KW-0378">Hydrolase</keyword>
<feature type="domain" description="Peptidase S26" evidence="8">
    <location>
        <begin position="7"/>
        <end position="222"/>
    </location>
</feature>
<dbReference type="GO" id="GO:0009003">
    <property type="term" value="F:signal peptidase activity"/>
    <property type="evidence" value="ECO:0007669"/>
    <property type="project" value="UniProtKB-EC"/>
</dbReference>
<evidence type="ECO:0000256" key="4">
    <source>
        <dbReference type="ARBA" id="ARBA00019232"/>
    </source>
</evidence>
<dbReference type="InterPro" id="IPR019758">
    <property type="entry name" value="Pept_S26A_signal_pept_1_CS"/>
</dbReference>
<dbReference type="InterPro" id="IPR019757">
    <property type="entry name" value="Pept_S26A_signal_pept_1_Lys-AS"/>
</dbReference>
<protein>
    <recommendedName>
        <fullName evidence="4 7">Signal peptidase I</fullName>
        <ecNumber evidence="3 7">3.4.21.89</ecNumber>
    </recommendedName>
</protein>
<accession>A0A4Q0XSV6</accession>
<gene>
    <name evidence="9" type="primary">lepB</name>
    <name evidence="9" type="ORF">CRV04_01045</name>
</gene>
<comment type="similarity">
    <text evidence="2 7">Belongs to the peptidase S26 family.</text>
</comment>
<keyword evidence="7" id="KW-0812">Transmembrane</keyword>
<dbReference type="GO" id="GO:0006465">
    <property type="term" value="P:signal peptide processing"/>
    <property type="evidence" value="ECO:0007669"/>
    <property type="project" value="InterPro"/>
</dbReference>
<dbReference type="InterPro" id="IPR036286">
    <property type="entry name" value="LexA/Signal_pep-like_sf"/>
</dbReference>
<evidence type="ECO:0000313" key="10">
    <source>
        <dbReference type="Proteomes" id="UP000290657"/>
    </source>
</evidence>
<keyword evidence="7" id="KW-0645">Protease</keyword>
<dbReference type="OrthoDB" id="9815782at2"/>
<proteinExistence type="inferred from homology"/>
<feature type="transmembrane region" description="Helical" evidence="7">
    <location>
        <begin position="12"/>
        <end position="32"/>
    </location>
</feature>
<dbReference type="GO" id="GO:0004252">
    <property type="term" value="F:serine-type endopeptidase activity"/>
    <property type="evidence" value="ECO:0007669"/>
    <property type="project" value="InterPro"/>
</dbReference>
<dbReference type="EC" id="3.4.21.89" evidence="3 7"/>
<dbReference type="Pfam" id="PF10502">
    <property type="entry name" value="Peptidase_S26"/>
    <property type="match status" value="1"/>
</dbReference>
<dbReference type="GO" id="GO:0016020">
    <property type="term" value="C:membrane"/>
    <property type="evidence" value="ECO:0007669"/>
    <property type="project" value="UniProtKB-SubCell"/>
</dbReference>
<evidence type="ECO:0000256" key="5">
    <source>
        <dbReference type="ARBA" id="ARBA00022801"/>
    </source>
</evidence>
<dbReference type="Gene3D" id="2.10.109.10">
    <property type="entry name" value="Umud Fragment, subunit A"/>
    <property type="match status" value="1"/>
</dbReference>
<sequence>MLNKIYRWSSSWTGTIIIVLTIIFFVAQAFVIPSGSMKNTLLIGDMLFVKKFSYGIPTPRIPWLEIKVLPDFNDNGHLIEGDKPQRGDIVVFRYPHNEAIHYVKRLVATGGDLIAMKDKHLLLHPKEGNEYVLKNYDKESILSIMGKMWIVDPYKKEHPGIHNDPSVVKDGLTPYQLFDMLPVEVPEGEYFMMGDNRDHSNDSRFWGTVQYKHIVGKPWFIYFSWDENKEIRWNRIFRSIEGIEDEMFGKEIKIEHKEGIY</sequence>
<name>A0A4Q0XSV6_9BACT</name>
<evidence type="ECO:0000256" key="7">
    <source>
        <dbReference type="RuleBase" id="RU362042"/>
    </source>
</evidence>
<keyword evidence="7" id="KW-1133">Transmembrane helix</keyword>
<feature type="active site" evidence="6">
    <location>
        <position position="36"/>
    </location>
</feature>
<evidence type="ECO:0000256" key="6">
    <source>
        <dbReference type="PIRSR" id="PIRSR600223-1"/>
    </source>
</evidence>
<comment type="subcellular location">
    <subcellularLocation>
        <location evidence="7">Membrane</location>
        <topology evidence="7">Single-pass type II membrane protein</topology>
    </subcellularLocation>
</comment>
<dbReference type="PANTHER" id="PTHR43390">
    <property type="entry name" value="SIGNAL PEPTIDASE I"/>
    <property type="match status" value="1"/>
</dbReference>
<dbReference type="InterPro" id="IPR019533">
    <property type="entry name" value="Peptidase_S26"/>
</dbReference>
<keyword evidence="7" id="KW-0472">Membrane</keyword>
<dbReference type="InterPro" id="IPR000223">
    <property type="entry name" value="Pept_S26A_signal_pept_1"/>
</dbReference>
<evidence type="ECO:0000256" key="2">
    <source>
        <dbReference type="ARBA" id="ARBA00009370"/>
    </source>
</evidence>
<dbReference type="EMBL" id="PDKN01000001">
    <property type="protein sequence ID" value="RXJ60627.1"/>
    <property type="molecule type" value="Genomic_DNA"/>
</dbReference>
<evidence type="ECO:0000259" key="8">
    <source>
        <dbReference type="Pfam" id="PF10502"/>
    </source>
</evidence>
<organism evidence="9 10">
    <name type="scientific">Candidatus Marinarcus aquaticus</name>
    <dbReference type="NCBI Taxonomy" id="2044504"/>
    <lineage>
        <taxon>Bacteria</taxon>
        <taxon>Pseudomonadati</taxon>
        <taxon>Campylobacterota</taxon>
        <taxon>Epsilonproteobacteria</taxon>
        <taxon>Campylobacterales</taxon>
        <taxon>Arcobacteraceae</taxon>
        <taxon>Candidatus Marinarcus</taxon>
    </lineage>
</organism>
<evidence type="ECO:0000256" key="1">
    <source>
        <dbReference type="ARBA" id="ARBA00000677"/>
    </source>
</evidence>
<dbReference type="PROSITE" id="PS00761">
    <property type="entry name" value="SPASE_I_3"/>
    <property type="match status" value="1"/>
</dbReference>